<accession>X0ZSD6</accession>
<evidence type="ECO:0000313" key="1">
    <source>
        <dbReference type="EMBL" id="GAG72695.1"/>
    </source>
</evidence>
<feature type="non-terminal residue" evidence="1">
    <location>
        <position position="109"/>
    </location>
</feature>
<protein>
    <recommendedName>
        <fullName evidence="2">AbiEi antitoxin C-terminal domain-containing protein</fullName>
    </recommendedName>
</protein>
<proteinExistence type="predicted"/>
<name>X0ZSD6_9ZZZZ</name>
<comment type="caution">
    <text evidence="1">The sequence shown here is derived from an EMBL/GenBank/DDBJ whole genome shotgun (WGS) entry which is preliminary data.</text>
</comment>
<dbReference type="AlphaFoldDB" id="X0ZSD6"/>
<sequence>MKYIDLVSRLKKNNLIIFSLRDIENLFPEENLKTLKNNLGRWVKKNLLIRLRRNLYELIEPGLKSNIPDVYVANKLYAPSYISLETAISLRYAHTKVIPQSLLYILAFI</sequence>
<gene>
    <name evidence="1" type="ORF">S01H4_08986</name>
</gene>
<dbReference type="EMBL" id="BART01003173">
    <property type="protein sequence ID" value="GAG72695.1"/>
    <property type="molecule type" value="Genomic_DNA"/>
</dbReference>
<organism evidence="1">
    <name type="scientific">marine sediment metagenome</name>
    <dbReference type="NCBI Taxonomy" id="412755"/>
    <lineage>
        <taxon>unclassified sequences</taxon>
        <taxon>metagenomes</taxon>
        <taxon>ecological metagenomes</taxon>
    </lineage>
</organism>
<reference evidence="1" key="1">
    <citation type="journal article" date="2014" name="Front. Microbiol.">
        <title>High frequency of phylogenetically diverse reductive dehalogenase-homologous genes in deep subseafloor sedimentary metagenomes.</title>
        <authorList>
            <person name="Kawai M."/>
            <person name="Futagami T."/>
            <person name="Toyoda A."/>
            <person name="Takaki Y."/>
            <person name="Nishi S."/>
            <person name="Hori S."/>
            <person name="Arai W."/>
            <person name="Tsubouchi T."/>
            <person name="Morono Y."/>
            <person name="Uchiyama I."/>
            <person name="Ito T."/>
            <person name="Fujiyama A."/>
            <person name="Inagaki F."/>
            <person name="Takami H."/>
        </authorList>
    </citation>
    <scope>NUCLEOTIDE SEQUENCE</scope>
    <source>
        <strain evidence="1">Expedition CK06-06</strain>
    </source>
</reference>
<evidence type="ECO:0008006" key="2">
    <source>
        <dbReference type="Google" id="ProtNLM"/>
    </source>
</evidence>